<gene>
    <name evidence="1" type="ORF">CBP36_20020</name>
</gene>
<sequence>MLSQRFTNAVRMSVISIMEQGFTLAAKSQTPPVAPPVTDACKFQSGDVVAYIDMQNLHHFLKENCRVPATQVHLPNLIHEFAAANNFKLKELRFYTGIHDATREPHKHEAMAKRIRWLERNKCKVVALPLSYYSDKGSGEIRAQEKGVDVRMSSEILRDVNDGLQRALVISQDKDISQAIKVATEMAAVRNVNFRAYSPRLEGATWEHNRLCGMHGIEFTTTIPFHVDLPRKHLRSFDDAGKAVGDPIEPGATTSA</sequence>
<dbReference type="EMBL" id="CP021367">
    <property type="protein sequence ID" value="ART61256.1"/>
    <property type="molecule type" value="Genomic_DNA"/>
</dbReference>
<dbReference type="AlphaFoldDB" id="A0A240UJG0"/>
<dbReference type="Gene3D" id="3.40.50.1010">
    <property type="entry name" value="5'-nuclease"/>
    <property type="match status" value="1"/>
</dbReference>
<proteinExistence type="predicted"/>
<dbReference type="KEGG" id="acip:CBP36_20020"/>
<protein>
    <submittedName>
        <fullName evidence="1">Uncharacterized protein</fullName>
    </submittedName>
</protein>
<keyword evidence="1" id="KW-0614">Plasmid</keyword>
<name>A0A240UJG0_9BURK</name>
<evidence type="ECO:0000313" key="1">
    <source>
        <dbReference type="EMBL" id="ART61256.1"/>
    </source>
</evidence>
<geneLocation type="plasmid" evidence="1 2">
    <name>pACP4.1</name>
</geneLocation>
<accession>A0A240UJG0</accession>
<evidence type="ECO:0000313" key="2">
    <source>
        <dbReference type="Proteomes" id="UP000194440"/>
    </source>
</evidence>
<dbReference type="Proteomes" id="UP000194440">
    <property type="component" value="Plasmid pACP4.1"/>
</dbReference>
<organism evidence="1 2">
    <name type="scientific">Acidovorax carolinensis</name>
    <dbReference type="NCBI Taxonomy" id="553814"/>
    <lineage>
        <taxon>Bacteria</taxon>
        <taxon>Pseudomonadati</taxon>
        <taxon>Pseudomonadota</taxon>
        <taxon>Betaproteobacteria</taxon>
        <taxon>Burkholderiales</taxon>
        <taxon>Comamonadaceae</taxon>
        <taxon>Acidovorax</taxon>
    </lineage>
</organism>
<dbReference type="KEGG" id="acis:CBP35_20000"/>
<reference evidence="1" key="1">
    <citation type="submission" date="2017-05" db="EMBL/GenBank/DDBJ databases">
        <title>Polyphasic characterization of four soil-derived phenanthrene-degrading Acidovorax strains and proposal of Acidovorax phenanthrenivorans sp. nov.</title>
        <authorList>
            <person name="Singleton D."/>
            <person name="Lee J."/>
            <person name="Dickey A.N."/>
            <person name="Stroud A."/>
            <person name="Scholl E.H."/>
            <person name="Wright F.A."/>
            <person name="Aitken M.D."/>
        </authorList>
    </citation>
    <scope>NUCLEOTIDE SEQUENCE</scope>
    <source>
        <strain evidence="1">P4</strain>
        <plasmid evidence="1">pACP4.1</plasmid>
    </source>
</reference>
<keyword evidence="2" id="KW-1185">Reference proteome</keyword>